<proteinExistence type="predicted"/>
<dbReference type="AlphaFoldDB" id="A0A915DSK2"/>
<evidence type="ECO:0000313" key="2">
    <source>
        <dbReference type="WBParaSite" id="jg2270"/>
    </source>
</evidence>
<organism evidence="1 2">
    <name type="scientific">Ditylenchus dipsaci</name>
    <dbReference type="NCBI Taxonomy" id="166011"/>
    <lineage>
        <taxon>Eukaryota</taxon>
        <taxon>Metazoa</taxon>
        <taxon>Ecdysozoa</taxon>
        <taxon>Nematoda</taxon>
        <taxon>Chromadorea</taxon>
        <taxon>Rhabditida</taxon>
        <taxon>Tylenchina</taxon>
        <taxon>Tylenchomorpha</taxon>
        <taxon>Sphaerularioidea</taxon>
        <taxon>Anguinidae</taxon>
        <taxon>Anguininae</taxon>
        <taxon>Ditylenchus</taxon>
    </lineage>
</organism>
<evidence type="ECO:0000313" key="1">
    <source>
        <dbReference type="Proteomes" id="UP000887574"/>
    </source>
</evidence>
<reference evidence="2" key="1">
    <citation type="submission" date="2022-11" db="UniProtKB">
        <authorList>
            <consortium name="WormBaseParasite"/>
        </authorList>
    </citation>
    <scope>IDENTIFICATION</scope>
</reference>
<accession>A0A915DSK2</accession>
<keyword evidence="1" id="KW-1185">Reference proteome</keyword>
<dbReference type="Proteomes" id="UP000887574">
    <property type="component" value="Unplaced"/>
</dbReference>
<dbReference type="WBParaSite" id="jg2270">
    <property type="protein sequence ID" value="jg2270"/>
    <property type="gene ID" value="jg2270"/>
</dbReference>
<protein>
    <submittedName>
        <fullName evidence="2">Uncharacterized protein</fullName>
    </submittedName>
</protein>
<sequence>MISGDGLFRRHVDWRTSNCHQCGHFWHYICTIKKFNAGDGVLSVGDVYRQLHSHFVIRELDWASTSVVQCDCLLHSICDQLFWPIMDQSKTSLKRCVGSFWIGCDFDWGCNDFTSKEQDAKPLNKQQYYCTSVETLEEQQRESKEHCKNKELELKPSQKEVTIRCFAC</sequence>
<name>A0A915DSK2_9BILA</name>